<keyword evidence="4" id="KW-1185">Reference proteome</keyword>
<feature type="signal peptide" evidence="1">
    <location>
        <begin position="1"/>
        <end position="22"/>
    </location>
</feature>
<feature type="chain" id="PRO_5025028193" evidence="1">
    <location>
        <begin position="23"/>
        <end position="280"/>
    </location>
</feature>
<name>A0A653LLC8_9FLAO</name>
<protein>
    <submittedName>
        <fullName evidence="3">Copper chaperone CopZ</fullName>
    </submittedName>
</protein>
<evidence type="ECO:0000256" key="1">
    <source>
        <dbReference type="SAM" id="SignalP"/>
    </source>
</evidence>
<dbReference type="GO" id="GO:0046872">
    <property type="term" value="F:metal ion binding"/>
    <property type="evidence" value="ECO:0007669"/>
    <property type="project" value="InterPro"/>
</dbReference>
<dbReference type="Pfam" id="PF11827">
    <property type="entry name" value="DUF3347"/>
    <property type="match status" value="1"/>
</dbReference>
<organism evidence="3 4">
    <name type="scientific">Maribacter litoralis</name>
    <dbReference type="NCBI Taxonomy" id="2059726"/>
    <lineage>
        <taxon>Bacteria</taxon>
        <taxon>Pseudomonadati</taxon>
        <taxon>Bacteroidota</taxon>
        <taxon>Flavobacteriia</taxon>
        <taxon>Flavobacteriales</taxon>
        <taxon>Flavobacteriaceae</taxon>
        <taxon>Maribacter</taxon>
    </lineage>
</organism>
<dbReference type="SUPFAM" id="SSF55008">
    <property type="entry name" value="HMA, heavy metal-associated domain"/>
    <property type="match status" value="1"/>
</dbReference>
<evidence type="ECO:0000259" key="2">
    <source>
        <dbReference type="Pfam" id="PF11827"/>
    </source>
</evidence>
<evidence type="ECO:0000313" key="4">
    <source>
        <dbReference type="Proteomes" id="UP000430202"/>
    </source>
</evidence>
<gene>
    <name evidence="3" type="ORF">MARI151_10047</name>
</gene>
<accession>A0A653LLC8</accession>
<dbReference type="RefSeq" id="WP_159301465.1">
    <property type="nucleotide sequence ID" value="NZ_LR733271.1"/>
</dbReference>
<dbReference type="EMBL" id="CABWLR010000001">
    <property type="protein sequence ID" value="VXA92440.1"/>
    <property type="molecule type" value="Genomic_DNA"/>
</dbReference>
<reference evidence="3 4" key="1">
    <citation type="submission" date="2019-10" db="EMBL/GenBank/DDBJ databases">
        <authorList>
            <person name="Karimi E."/>
        </authorList>
    </citation>
    <scope>NUCLEOTIDE SEQUENCE [LARGE SCALE GENOMIC DNA]</scope>
    <source>
        <strain evidence="3">Maribacter sp. 151</strain>
    </source>
</reference>
<dbReference type="InterPro" id="IPR021782">
    <property type="entry name" value="DUF3347"/>
</dbReference>
<dbReference type="InterPro" id="IPR036163">
    <property type="entry name" value="HMA_dom_sf"/>
</dbReference>
<proteinExistence type="predicted"/>
<dbReference type="Gene3D" id="3.30.70.100">
    <property type="match status" value="1"/>
</dbReference>
<feature type="domain" description="DUF3347" evidence="2">
    <location>
        <begin position="143"/>
        <end position="232"/>
    </location>
</feature>
<sequence length="280" mass="31405">MKSLKHLMVAIIVLLSYTLSNAQTKNQKTETVKIYGNCDMCKSTIETAGNMKNIAIVDWDKTTKMATISYDSLKTSKEQIVKRIALAGYDSDIFLAPQDTYASLPSCCQYDRAVTTSEVATKDHTMHSKKIIDEQVISPLSVVFNNYCALKNALVKTDSIAASKYATALSTAIDQVEMNKLSMDVHMAWMKNLDNLKMDTQNIADTTDPNQQRQYLSSLSKNLYEVIKISKQETPTYYQFCPMANKGEGANWLSKEQTIENPYYGSQMLSCGKTVEILNK</sequence>
<dbReference type="AlphaFoldDB" id="A0A653LLC8"/>
<dbReference type="Proteomes" id="UP000430202">
    <property type="component" value="Unassembled WGS sequence"/>
</dbReference>
<evidence type="ECO:0000313" key="3">
    <source>
        <dbReference type="EMBL" id="VXA92440.1"/>
    </source>
</evidence>
<keyword evidence="1" id="KW-0732">Signal</keyword>